<accession>A0A162Y788</accession>
<sequence length="173" mass="20000">MKNLLLILILFPLIIVAQEPKESIKYEKDNYSIEHPSNWILNDSGENGTKIFLYPTNSESSDVFTENINLIVQNLNDSTITIEKYKGLVEKQISGMLTDPKITFSELKNKNGLKCHQLIAEGKSSDYKFKTIIYTYLIDNQIYTLTFVTLYDAYENNHIESLRIMDSFKLTKN</sequence>
<protein>
    <recommendedName>
        <fullName evidence="3">PsbP C-terminal domain-containing protein</fullName>
    </recommendedName>
</protein>
<dbReference type="Proteomes" id="UP000076715">
    <property type="component" value="Unassembled WGS sequence"/>
</dbReference>
<dbReference type="AlphaFoldDB" id="A0A162Y788"/>
<reference evidence="1 2" key="1">
    <citation type="submission" date="2016-01" db="EMBL/GenBank/DDBJ databases">
        <title>The draft genome sequence of Aquimarina sp. RZW4-3-2.</title>
        <authorList>
            <person name="Wang Y."/>
        </authorList>
    </citation>
    <scope>NUCLEOTIDE SEQUENCE [LARGE SCALE GENOMIC DNA]</scope>
    <source>
        <strain evidence="1 2">RZW4-3-2</strain>
    </source>
</reference>
<comment type="caution">
    <text evidence="1">The sequence shown here is derived from an EMBL/GenBank/DDBJ whole genome shotgun (WGS) entry which is preliminary data.</text>
</comment>
<evidence type="ECO:0000313" key="2">
    <source>
        <dbReference type="Proteomes" id="UP000076715"/>
    </source>
</evidence>
<dbReference type="EMBL" id="LQRT01000044">
    <property type="protein sequence ID" value="KZS38967.1"/>
    <property type="molecule type" value="Genomic_DNA"/>
</dbReference>
<gene>
    <name evidence="1" type="ORF">AWE51_25920</name>
</gene>
<dbReference type="RefSeq" id="WP_066317851.1">
    <property type="nucleotide sequence ID" value="NZ_LQRT01000044.1"/>
</dbReference>
<dbReference type="STRING" id="1642818.AWE51_25920"/>
<name>A0A162Y788_9FLAO</name>
<keyword evidence="2" id="KW-1185">Reference proteome</keyword>
<dbReference type="Gene3D" id="3.40.1000.10">
    <property type="entry name" value="Mog1/PsbP, alpha/beta/alpha sandwich"/>
    <property type="match status" value="1"/>
</dbReference>
<organism evidence="1 2">
    <name type="scientific">Aquimarina aggregata</name>
    <dbReference type="NCBI Taxonomy" id="1642818"/>
    <lineage>
        <taxon>Bacteria</taxon>
        <taxon>Pseudomonadati</taxon>
        <taxon>Bacteroidota</taxon>
        <taxon>Flavobacteriia</taxon>
        <taxon>Flavobacteriales</taxon>
        <taxon>Flavobacteriaceae</taxon>
        <taxon>Aquimarina</taxon>
    </lineage>
</organism>
<evidence type="ECO:0008006" key="3">
    <source>
        <dbReference type="Google" id="ProtNLM"/>
    </source>
</evidence>
<dbReference type="OrthoDB" id="1096682at2"/>
<proteinExistence type="predicted"/>
<evidence type="ECO:0000313" key="1">
    <source>
        <dbReference type="EMBL" id="KZS38967.1"/>
    </source>
</evidence>